<gene>
    <name evidence="6" type="ORF">M8231_03205</name>
</gene>
<dbReference type="SUPFAM" id="SSF53850">
    <property type="entry name" value="Periplasmic binding protein-like II"/>
    <property type="match status" value="1"/>
</dbReference>
<dbReference type="CDD" id="cd08422">
    <property type="entry name" value="PBP2_CrgA_like"/>
    <property type="match status" value="1"/>
</dbReference>
<dbReference type="InterPro" id="IPR058163">
    <property type="entry name" value="LysR-type_TF_proteobact-type"/>
</dbReference>
<keyword evidence="4" id="KW-0804">Transcription</keyword>
<keyword evidence="2" id="KW-0805">Transcription regulation</keyword>
<name>A0ABY4SMP8_9CAUL</name>
<dbReference type="InterPro" id="IPR005119">
    <property type="entry name" value="LysR_subst-bd"/>
</dbReference>
<evidence type="ECO:0000256" key="3">
    <source>
        <dbReference type="ARBA" id="ARBA00023125"/>
    </source>
</evidence>
<evidence type="ECO:0000259" key="5">
    <source>
        <dbReference type="PROSITE" id="PS50931"/>
    </source>
</evidence>
<accession>A0ABY4SMP8</accession>
<dbReference type="PANTHER" id="PTHR30537">
    <property type="entry name" value="HTH-TYPE TRANSCRIPTIONAL REGULATOR"/>
    <property type="match status" value="1"/>
</dbReference>
<dbReference type="PROSITE" id="PS50931">
    <property type="entry name" value="HTH_LYSR"/>
    <property type="match status" value="1"/>
</dbReference>
<protein>
    <submittedName>
        <fullName evidence="6">LysR family transcriptional regulator</fullName>
    </submittedName>
</protein>
<dbReference type="RefSeq" id="WP_250202242.1">
    <property type="nucleotide sequence ID" value="NZ_CP097649.1"/>
</dbReference>
<evidence type="ECO:0000256" key="4">
    <source>
        <dbReference type="ARBA" id="ARBA00023163"/>
    </source>
</evidence>
<keyword evidence="3" id="KW-0238">DNA-binding</keyword>
<comment type="similarity">
    <text evidence="1">Belongs to the LysR transcriptional regulatory family.</text>
</comment>
<dbReference type="InterPro" id="IPR036390">
    <property type="entry name" value="WH_DNA-bd_sf"/>
</dbReference>
<feature type="domain" description="HTH lysR-type" evidence="5">
    <location>
        <begin position="8"/>
        <end position="57"/>
    </location>
</feature>
<dbReference type="SUPFAM" id="SSF46785">
    <property type="entry name" value="Winged helix' DNA-binding domain"/>
    <property type="match status" value="1"/>
</dbReference>
<dbReference type="PANTHER" id="PTHR30537:SF5">
    <property type="entry name" value="HTH-TYPE TRANSCRIPTIONAL ACTIVATOR TTDR-RELATED"/>
    <property type="match status" value="1"/>
</dbReference>
<sequence length="299" mass="32321">MDDEYALFAAVVEHGSLSAAARAMRLSPAMASRRLARLEDRLGVRLLNRTTRRQSPTEAGAAFYRRVVEILAASREAEALVAGGARTAAGPLRITAPTSFGRMHVAPYLKGFLDRHPKVALRLDLSDAYVDLVGERYDLAIRIGQRVEASMVGVRLASNRRVLCASPAYIVEHGEPRTLRDLSGHRLLAAAGQSPWRLQGPNGAVSVTVDSRVATNSSEVVRELAVAGAGIALRSTWDIHQDLAAGRLRVVLPDHQGAQSVGLYAVHPRSDLVPASVVAFVAYLADLYGDHPPWEDRAE</sequence>
<dbReference type="Proteomes" id="UP001055429">
    <property type="component" value="Chromosome"/>
</dbReference>
<evidence type="ECO:0000313" key="7">
    <source>
        <dbReference type="Proteomes" id="UP001055429"/>
    </source>
</evidence>
<proteinExistence type="inferred from homology"/>
<dbReference type="Pfam" id="PF00126">
    <property type="entry name" value="HTH_1"/>
    <property type="match status" value="1"/>
</dbReference>
<dbReference type="Gene3D" id="3.40.190.290">
    <property type="match status" value="1"/>
</dbReference>
<evidence type="ECO:0000313" key="6">
    <source>
        <dbReference type="EMBL" id="URI16007.1"/>
    </source>
</evidence>
<dbReference type="InterPro" id="IPR000847">
    <property type="entry name" value="LysR_HTH_N"/>
</dbReference>
<dbReference type="InterPro" id="IPR036388">
    <property type="entry name" value="WH-like_DNA-bd_sf"/>
</dbReference>
<evidence type="ECO:0000256" key="2">
    <source>
        <dbReference type="ARBA" id="ARBA00023015"/>
    </source>
</evidence>
<dbReference type="EMBL" id="CP097649">
    <property type="protein sequence ID" value="URI16007.1"/>
    <property type="molecule type" value="Genomic_DNA"/>
</dbReference>
<organism evidence="6 7">
    <name type="scientific">Brevundimonas albigilva</name>
    <dbReference type="NCBI Taxonomy" id="1312364"/>
    <lineage>
        <taxon>Bacteria</taxon>
        <taxon>Pseudomonadati</taxon>
        <taxon>Pseudomonadota</taxon>
        <taxon>Alphaproteobacteria</taxon>
        <taxon>Caulobacterales</taxon>
        <taxon>Caulobacteraceae</taxon>
        <taxon>Brevundimonas</taxon>
    </lineage>
</organism>
<dbReference type="Pfam" id="PF03466">
    <property type="entry name" value="LysR_substrate"/>
    <property type="match status" value="1"/>
</dbReference>
<dbReference type="Gene3D" id="1.10.10.10">
    <property type="entry name" value="Winged helix-like DNA-binding domain superfamily/Winged helix DNA-binding domain"/>
    <property type="match status" value="1"/>
</dbReference>
<keyword evidence="7" id="KW-1185">Reference proteome</keyword>
<reference evidence="6" key="1">
    <citation type="submission" date="2022-05" db="EMBL/GenBank/DDBJ databases">
        <title>Brevundimonas albigilva TT17 genome sequence.</title>
        <authorList>
            <person name="Lee K."/>
            <person name="Son H."/>
        </authorList>
    </citation>
    <scope>NUCLEOTIDE SEQUENCE</scope>
    <source>
        <strain evidence="6">TT17</strain>
    </source>
</reference>
<evidence type="ECO:0000256" key="1">
    <source>
        <dbReference type="ARBA" id="ARBA00009437"/>
    </source>
</evidence>